<dbReference type="Pfam" id="PF00589">
    <property type="entry name" value="Phage_integrase"/>
    <property type="match status" value="1"/>
</dbReference>
<evidence type="ECO:0000313" key="8">
    <source>
        <dbReference type="EMBL" id="NMQ06348.1"/>
    </source>
</evidence>
<dbReference type="InterPro" id="IPR010998">
    <property type="entry name" value="Integrase_recombinase_N"/>
</dbReference>
<dbReference type="Gene3D" id="3.30.160.390">
    <property type="entry name" value="Integrase, DNA-binding domain"/>
    <property type="match status" value="1"/>
</dbReference>
<dbReference type="InterPro" id="IPR011010">
    <property type="entry name" value="DNA_brk_join_enz"/>
</dbReference>
<dbReference type="RefSeq" id="WP_169070904.1">
    <property type="nucleotide sequence ID" value="NZ_JAZKUC010000001.1"/>
</dbReference>
<evidence type="ECO:0000256" key="2">
    <source>
        <dbReference type="ARBA" id="ARBA00022908"/>
    </source>
</evidence>
<dbReference type="EMBL" id="SPMX01000040">
    <property type="protein sequence ID" value="NMQ06348.1"/>
    <property type="molecule type" value="Genomic_DNA"/>
</dbReference>
<sequence length="426" mass="48032">MSKLTDLEIRNWIKAGEHFEQRGDGEGLYLCFPLRFAVPVWKLRYRLAGCARIVTLGSYSHLSLADARKTAKEMRARVTLGYDVAEEKQERKRVAVAKIEARKAEVTMAVLADDYFSAQILGRWKHPNIVRSRIENDIKPAIGKLAIGEIRPTHIDAMLKAIVKRGAPTMANDVLRWVKRMFDYAIKREMINANPAAAFDVSDAGGKEESRDRWLTSGELSALFAAMKTAKGWNIQNGLTVKLLLILAVRKGELIQAKVDEFDLEAGVWYLPADRTKTDVAIDIPLPRQAVAYLRELVRIGGGSAWLLPARKMQERMVPHIDLNTVTAAMAKHIKPLMTEADNFTIHDFRRTARTHLAAMGVAPYIAERCLNHAIKGVEGIYNRHDFFDERKDALQKWADLLDDIERGEEKKVVPIRRQKVSASAG</sequence>
<dbReference type="PROSITE" id="PS51898">
    <property type="entry name" value="TYR_RECOMBINASE"/>
    <property type="match status" value="1"/>
</dbReference>
<dbReference type="Proteomes" id="UP000886469">
    <property type="component" value="Unassembled WGS sequence"/>
</dbReference>
<protein>
    <submittedName>
        <fullName evidence="8">Site-specific integrase</fullName>
    </submittedName>
</protein>
<feature type="domain" description="Core-binding (CB)" evidence="7">
    <location>
        <begin position="106"/>
        <end position="186"/>
    </location>
</feature>
<dbReference type="CDD" id="cd00801">
    <property type="entry name" value="INT_P4_C"/>
    <property type="match status" value="1"/>
</dbReference>
<accession>A0ABX1TD89</accession>
<dbReference type="InterPro" id="IPR013762">
    <property type="entry name" value="Integrase-like_cat_sf"/>
</dbReference>
<dbReference type="InterPro" id="IPR025166">
    <property type="entry name" value="Integrase_DNA_bind_dom"/>
</dbReference>
<reference evidence="8" key="1">
    <citation type="submission" date="2019-03" db="EMBL/GenBank/DDBJ databases">
        <title>Metabolic reconstructions from genomes of highly enriched 'Candidatus Accumulibacter' and 'Candidatus Competibacter' bioreactor populations.</title>
        <authorList>
            <person name="Annavajhala M.K."/>
            <person name="Welles L."/>
            <person name="Abbas B."/>
            <person name="Sorokin D."/>
            <person name="Park H."/>
            <person name="Van Loosdrecht M."/>
            <person name="Chandran K."/>
        </authorList>
    </citation>
    <scope>NUCLEOTIDE SEQUENCE</scope>
    <source>
        <strain evidence="8">SBR_L</strain>
    </source>
</reference>
<dbReference type="InterPro" id="IPR050808">
    <property type="entry name" value="Phage_Integrase"/>
</dbReference>
<evidence type="ECO:0000256" key="4">
    <source>
        <dbReference type="ARBA" id="ARBA00023172"/>
    </source>
</evidence>
<dbReference type="InterPro" id="IPR002104">
    <property type="entry name" value="Integrase_catalytic"/>
</dbReference>
<evidence type="ECO:0000259" key="6">
    <source>
        <dbReference type="PROSITE" id="PS51898"/>
    </source>
</evidence>
<keyword evidence="2" id="KW-0229">DNA integration</keyword>
<dbReference type="InterPro" id="IPR038488">
    <property type="entry name" value="Integrase_DNA-bd_sf"/>
</dbReference>
<proteinExistence type="inferred from homology"/>
<dbReference type="SUPFAM" id="SSF56349">
    <property type="entry name" value="DNA breaking-rejoining enzymes"/>
    <property type="match status" value="1"/>
</dbReference>
<comment type="similarity">
    <text evidence="1">Belongs to the 'phage' integrase family.</text>
</comment>
<dbReference type="PANTHER" id="PTHR30629">
    <property type="entry name" value="PROPHAGE INTEGRASE"/>
    <property type="match status" value="1"/>
</dbReference>
<dbReference type="InterPro" id="IPR053876">
    <property type="entry name" value="Phage_int_M"/>
</dbReference>
<dbReference type="Pfam" id="PF13356">
    <property type="entry name" value="Arm-DNA-bind_3"/>
    <property type="match status" value="1"/>
</dbReference>
<name>A0ABX1TD89_9PROT</name>
<dbReference type="Gene3D" id="1.10.150.130">
    <property type="match status" value="1"/>
</dbReference>
<dbReference type="PROSITE" id="PS51900">
    <property type="entry name" value="CB"/>
    <property type="match status" value="1"/>
</dbReference>
<evidence type="ECO:0000256" key="5">
    <source>
        <dbReference type="PROSITE-ProRule" id="PRU01248"/>
    </source>
</evidence>
<keyword evidence="3 5" id="KW-0238">DNA-binding</keyword>
<evidence type="ECO:0000256" key="1">
    <source>
        <dbReference type="ARBA" id="ARBA00008857"/>
    </source>
</evidence>
<dbReference type="InterPro" id="IPR044068">
    <property type="entry name" value="CB"/>
</dbReference>
<organism evidence="8 9">
    <name type="scientific">Candidatus Accumulibacter contiguus</name>
    <dbReference type="NCBI Taxonomy" id="2954381"/>
    <lineage>
        <taxon>Bacteria</taxon>
        <taxon>Pseudomonadati</taxon>
        <taxon>Pseudomonadota</taxon>
        <taxon>Betaproteobacteria</taxon>
        <taxon>Candidatus Accumulibacter</taxon>
    </lineage>
</organism>
<feature type="domain" description="Tyr recombinase" evidence="6">
    <location>
        <begin position="210"/>
        <end position="396"/>
    </location>
</feature>
<evidence type="ECO:0000259" key="7">
    <source>
        <dbReference type="PROSITE" id="PS51900"/>
    </source>
</evidence>
<keyword evidence="4" id="KW-0233">DNA recombination</keyword>
<dbReference type="Gene3D" id="1.10.443.10">
    <property type="entry name" value="Intergrase catalytic core"/>
    <property type="match status" value="1"/>
</dbReference>
<comment type="caution">
    <text evidence="8">The sequence shown here is derived from an EMBL/GenBank/DDBJ whole genome shotgun (WGS) entry which is preliminary data.</text>
</comment>
<evidence type="ECO:0000256" key="3">
    <source>
        <dbReference type="ARBA" id="ARBA00023125"/>
    </source>
</evidence>
<dbReference type="Pfam" id="PF22022">
    <property type="entry name" value="Phage_int_M"/>
    <property type="match status" value="1"/>
</dbReference>
<keyword evidence="9" id="KW-1185">Reference proteome</keyword>
<gene>
    <name evidence="8" type="ORF">E4Q08_14340</name>
</gene>
<evidence type="ECO:0000313" key="9">
    <source>
        <dbReference type="Proteomes" id="UP000886469"/>
    </source>
</evidence>
<dbReference type="PANTHER" id="PTHR30629:SF2">
    <property type="entry name" value="PROPHAGE INTEGRASE INTS-RELATED"/>
    <property type="match status" value="1"/>
</dbReference>